<sequence length="282" mass="32488">MLRLNYTVVCNLKCVIRLIRGKYINHLITCFFFHIEKAKMISCGITADGVFLPKPPGEIFRTQGFHKVPFMTGVTSQEFGWLLGSVIFPQYLGPAGWEKGLDREEIMPLLALLYPELIVDEYLRTSKDRSTNRDRWLELMGDVMFVIPAIESASFHRGEALVPVYLYEFQHAPGLLRDRRPSFIKSDHGDEVLFVFGDKFTEEEEQLSKTVMAYFGNFARTGSPNGDDLVPWPQYGQSEEYLEIGLKVRSGQHLKANRYTFLTKTLPEKIRVQREQKDHGEL</sequence>
<evidence type="ECO:0000256" key="1">
    <source>
        <dbReference type="ARBA" id="ARBA00005964"/>
    </source>
</evidence>
<dbReference type="InterPro" id="IPR050309">
    <property type="entry name" value="Type-B_Carboxylest/Lipase"/>
</dbReference>
<reference evidence="3" key="2">
    <citation type="submission" date="2025-09" db="UniProtKB">
        <authorList>
            <consortium name="Ensembl"/>
        </authorList>
    </citation>
    <scope>IDENTIFICATION</scope>
</reference>
<protein>
    <recommendedName>
        <fullName evidence="2">Carboxylesterase type B domain-containing protein</fullName>
    </recommendedName>
</protein>
<proteinExistence type="inferred from homology"/>
<evidence type="ECO:0000313" key="3">
    <source>
        <dbReference type="Ensembl" id="ENSPKIP00000035896.1"/>
    </source>
</evidence>
<accession>A0A3B3T0M2</accession>
<dbReference type="Proteomes" id="UP000261540">
    <property type="component" value="Unplaced"/>
</dbReference>
<reference evidence="3" key="1">
    <citation type="submission" date="2025-08" db="UniProtKB">
        <authorList>
            <consortium name="Ensembl"/>
        </authorList>
    </citation>
    <scope>IDENTIFICATION</scope>
</reference>
<keyword evidence="4" id="KW-1185">Reference proteome</keyword>
<name>A0A3B3T0M2_9TELE</name>
<dbReference type="PANTHER" id="PTHR11559">
    <property type="entry name" value="CARBOXYLESTERASE"/>
    <property type="match status" value="1"/>
</dbReference>
<evidence type="ECO:0000259" key="2">
    <source>
        <dbReference type="Pfam" id="PF00135"/>
    </source>
</evidence>
<evidence type="ECO:0000313" key="4">
    <source>
        <dbReference type="Proteomes" id="UP000261540"/>
    </source>
</evidence>
<dbReference type="Gene3D" id="3.40.50.1820">
    <property type="entry name" value="alpha/beta hydrolase"/>
    <property type="match status" value="1"/>
</dbReference>
<dbReference type="STRING" id="1676925.ENSPKIP00000035896"/>
<dbReference type="Pfam" id="PF00135">
    <property type="entry name" value="COesterase"/>
    <property type="match status" value="1"/>
</dbReference>
<dbReference type="InterPro" id="IPR029058">
    <property type="entry name" value="AB_hydrolase_fold"/>
</dbReference>
<dbReference type="Ensembl" id="ENSPKIT00000016836.1">
    <property type="protein sequence ID" value="ENSPKIP00000035896.1"/>
    <property type="gene ID" value="ENSPKIG00000014664.1"/>
</dbReference>
<dbReference type="InterPro" id="IPR002018">
    <property type="entry name" value="CarbesteraseB"/>
</dbReference>
<comment type="similarity">
    <text evidence="1">Belongs to the type-B carboxylesterase/lipase family.</text>
</comment>
<dbReference type="AlphaFoldDB" id="A0A3B3T0M2"/>
<organism evidence="3 4">
    <name type="scientific">Paramormyrops kingsleyae</name>
    <dbReference type="NCBI Taxonomy" id="1676925"/>
    <lineage>
        <taxon>Eukaryota</taxon>
        <taxon>Metazoa</taxon>
        <taxon>Chordata</taxon>
        <taxon>Craniata</taxon>
        <taxon>Vertebrata</taxon>
        <taxon>Euteleostomi</taxon>
        <taxon>Actinopterygii</taxon>
        <taxon>Neopterygii</taxon>
        <taxon>Teleostei</taxon>
        <taxon>Osteoglossocephala</taxon>
        <taxon>Osteoglossomorpha</taxon>
        <taxon>Osteoglossiformes</taxon>
        <taxon>Mormyridae</taxon>
        <taxon>Paramormyrops</taxon>
    </lineage>
</organism>
<dbReference type="SUPFAM" id="SSF53474">
    <property type="entry name" value="alpha/beta-Hydrolases"/>
    <property type="match status" value="1"/>
</dbReference>
<feature type="domain" description="Carboxylesterase type B" evidence="2">
    <location>
        <begin position="15"/>
        <end position="261"/>
    </location>
</feature>
<dbReference type="GeneTree" id="ENSGT00940000155200"/>